<name>A0ABU1S5D6_9FLAO</name>
<evidence type="ECO:0000313" key="4">
    <source>
        <dbReference type="Proteomes" id="UP001261871"/>
    </source>
</evidence>
<reference evidence="3 4" key="1">
    <citation type="submission" date="2023-07" db="EMBL/GenBank/DDBJ databases">
        <title>Sorghum-associated microbial communities from plants grown in Nebraska, USA.</title>
        <authorList>
            <person name="Schachtman D."/>
        </authorList>
    </citation>
    <scope>NUCLEOTIDE SEQUENCE [LARGE SCALE GENOMIC DNA]</scope>
    <source>
        <strain evidence="3 4">BE124</strain>
    </source>
</reference>
<gene>
    <name evidence="3" type="ORF">J2W95_002919</name>
</gene>
<dbReference type="SUPFAM" id="SSF49899">
    <property type="entry name" value="Concanavalin A-like lectins/glucanases"/>
    <property type="match status" value="1"/>
</dbReference>
<keyword evidence="4" id="KW-1185">Reference proteome</keyword>
<dbReference type="RefSeq" id="WP_310008213.1">
    <property type="nucleotide sequence ID" value="NZ_JAVDTX010000006.1"/>
</dbReference>
<dbReference type="Proteomes" id="UP001261871">
    <property type="component" value="Unassembled WGS sequence"/>
</dbReference>
<keyword evidence="2" id="KW-0378">Hydrolase</keyword>
<dbReference type="PANTHER" id="PTHR43817">
    <property type="entry name" value="GLYCOSYL HYDROLASE"/>
    <property type="match status" value="1"/>
</dbReference>
<dbReference type="Pfam" id="PF17132">
    <property type="entry name" value="Glyco_hydro_106"/>
    <property type="match status" value="1"/>
</dbReference>
<sequence>MERRTFLKNTGLAGLFTLITPSSIIHSFTHPAFGSLLDDGFLNPSRRFAPFTWWHWMNGNISKEGITLDLEAMKEIGLGGFQLFDAGTGIVKGPVEYLSEPWFALMKHTISESQRLELEFAMHNCPGWSSSGGPWITPELSMQQLVWSETAIKGGKKVSVQLPKPVALMDFYQDSKIIAFPAKGAEAKTLKDLIKTVKVNSKPVSIDLIDGTHNDGLTVKQQSNDGYGLLELEFFESISLSGLLVFTSRLSDPYSKPTDFIVEISSDGQQFFKIADFMGGQNNFDSDGDTPAYANFEKATVAFIRICSGETRHYSNLQLRDASQSQNWLRKALFRGSGWQGDSKVSDNSTDYIASNSVLDITEFVDANGLLTWKAPKGNWRIVRLGHTTTKQYNHSAPTTGTGLECDKFSKEALDFHFNKMFEKLLPQFKAMGKDAKVGLLIDSYEMSEQNWTSKMVEEFQKMRNYSIIGFLPALTGRIVDSTDNTNRFLWDFKRTCSDLMAANYYDHFNTLCQNNGIESYTEPYGGQFEEMQVGSKISNNMGEFWTGLTGLWDNRDMRRTIKLASSIAHTNGQKIVGAEAFTAEPGSGKWQQHPYSMKALGDWMYTLGLNRVIFHRYAHQPHPTAVPGMTMGPWGIHFERTNTWWSAGRAWISYQTRIQSILQQGTFVADVAYLASEESGHSLRTMRGQLSHEIPYGYDYDFIAPETLMKASVLNSELILDHGMKYKVLVLSNEENMVLSRLVQIEKLLQDGLVLLGRKPLRDPSLPKNKEQEGLFGELTNKIWGDSQTGKIIGKSYGKGKVYANTSLEKVLEELSIQPDFHFTSASVDAPINYIHKKIEQTDYYFIANKRRREEKLVCTFRISEMLPEFWDPDTGMTVDAALYQIEGNRMKVFIDLPPVGSVFVVFRKKAGKPSVKSIYTEKKLLAEVVDFPLEKPMLFEDAVNTFCISLWVKPEIDAFLTKDEFFGTTKTDYYAIFPFQGEKLFGKGHATVGLTAGRNGIVLFEREAEEVIDVLSVKTPLSGWSHIAVEYLNGLPKLYLNGVLLGEGAASGKKVHHGIGKVIEDYEVSFYNGDSVPPVLVESPFSLAKIIDIVNFGPNLKQLTSSVLSFAVGNNIGISQNGNYTISHFDGSEKSLKVDTAGELLNLNTNWTVSFPPKLGAPNSIILPVLSSLHTNDLEGVKYFSGTASYKKSFELKHYQPLDNRRLFLDLGKVEVIAEVFLNSKSLGIIWKPPYKVDITDCIKTGNNIIEVRVSNLWPNRLIGDEQLPEENEYANGNIENKFWVLGMGSIQKLPSWYQEGRVKPEGGRITFSTWKHYKKDAPLLESGLIGPVSITATVLEKV</sequence>
<evidence type="ECO:0000256" key="2">
    <source>
        <dbReference type="ARBA" id="ARBA00022801"/>
    </source>
</evidence>
<keyword evidence="1" id="KW-0732">Signal</keyword>
<evidence type="ECO:0008006" key="5">
    <source>
        <dbReference type="Google" id="ProtNLM"/>
    </source>
</evidence>
<dbReference type="Gene3D" id="2.60.120.260">
    <property type="entry name" value="Galactose-binding domain-like"/>
    <property type="match status" value="1"/>
</dbReference>
<proteinExistence type="predicted"/>
<organism evidence="3 4">
    <name type="scientific">Flavobacterium granuli</name>
    <dbReference type="NCBI Taxonomy" id="280093"/>
    <lineage>
        <taxon>Bacteria</taxon>
        <taxon>Pseudomonadati</taxon>
        <taxon>Bacteroidota</taxon>
        <taxon>Flavobacteriia</taxon>
        <taxon>Flavobacteriales</taxon>
        <taxon>Flavobacteriaceae</taxon>
        <taxon>Flavobacterium</taxon>
    </lineage>
</organism>
<dbReference type="InterPro" id="IPR008979">
    <property type="entry name" value="Galactose-bd-like_sf"/>
</dbReference>
<dbReference type="NCBIfam" id="NF045579">
    <property type="entry name" value="rhamnoside_JR"/>
    <property type="match status" value="1"/>
</dbReference>
<dbReference type="SUPFAM" id="SSF49785">
    <property type="entry name" value="Galactose-binding domain-like"/>
    <property type="match status" value="1"/>
</dbReference>
<comment type="caution">
    <text evidence="3">The sequence shown here is derived from an EMBL/GenBank/DDBJ whole genome shotgun (WGS) entry which is preliminary data.</text>
</comment>
<dbReference type="InterPro" id="IPR013320">
    <property type="entry name" value="ConA-like_dom_sf"/>
</dbReference>
<dbReference type="PANTHER" id="PTHR43817:SF1">
    <property type="entry name" value="HYDROLASE, FAMILY 43, PUTATIVE (AFU_ORTHOLOGUE AFUA_3G01660)-RELATED"/>
    <property type="match status" value="1"/>
</dbReference>
<evidence type="ECO:0000256" key="1">
    <source>
        <dbReference type="ARBA" id="ARBA00022729"/>
    </source>
</evidence>
<accession>A0ABU1S5D6</accession>
<protein>
    <recommendedName>
        <fullName evidence="5">Alpha-L-rhamnosidase</fullName>
    </recommendedName>
</protein>
<evidence type="ECO:0000313" key="3">
    <source>
        <dbReference type="EMBL" id="MDR6846208.1"/>
    </source>
</evidence>
<dbReference type="EMBL" id="JAVDTX010000006">
    <property type="protein sequence ID" value="MDR6846208.1"/>
    <property type="molecule type" value="Genomic_DNA"/>
</dbReference>